<evidence type="ECO:0000313" key="2">
    <source>
        <dbReference type="Proteomes" id="UP000027616"/>
    </source>
</evidence>
<dbReference type="AlphaFoldDB" id="A0A060RBM7"/>
<dbReference type="STRING" id="1433126.BN938_2991"/>
<gene>
    <name evidence="1" type="ORF">BN938_2991</name>
</gene>
<accession>A0A060RBM7</accession>
<protein>
    <submittedName>
        <fullName evidence="1">Uncharacterized protein</fullName>
    </submittedName>
</protein>
<name>A0A060RBM7_9BACT</name>
<reference evidence="1 2" key="1">
    <citation type="journal article" date="2015" name="Genome Announc.">
        <title>Complete Genome Sequence of the Novel Leech Symbiont Mucinivorans hirudinis M3T.</title>
        <authorList>
            <person name="Nelson M.C."/>
            <person name="Bomar L."/>
            <person name="Graf J."/>
        </authorList>
    </citation>
    <scope>NUCLEOTIDE SEQUENCE [LARGE SCALE GENOMIC DNA]</scope>
    <source>
        <strain evidence="2">M3</strain>
    </source>
</reference>
<dbReference type="KEGG" id="rbc:BN938_2991"/>
<keyword evidence="2" id="KW-1185">Reference proteome</keyword>
<sequence length="44" mass="5028">MRSFGFDNPKTVSGYGFDNQIQRCVKEIKKGSTGFRVRIVIFAE</sequence>
<dbReference type="HOGENOM" id="CLU_3218797_0_0_10"/>
<proteinExistence type="predicted"/>
<dbReference type="EMBL" id="HG934468">
    <property type="protein sequence ID" value="CDN33056.1"/>
    <property type="molecule type" value="Genomic_DNA"/>
</dbReference>
<organism evidence="1 2">
    <name type="scientific">Mucinivorans hirudinis</name>
    <dbReference type="NCBI Taxonomy" id="1433126"/>
    <lineage>
        <taxon>Bacteria</taxon>
        <taxon>Pseudomonadati</taxon>
        <taxon>Bacteroidota</taxon>
        <taxon>Bacteroidia</taxon>
        <taxon>Bacteroidales</taxon>
        <taxon>Rikenellaceae</taxon>
        <taxon>Mucinivorans</taxon>
    </lineage>
</organism>
<evidence type="ECO:0000313" key="1">
    <source>
        <dbReference type="EMBL" id="CDN33056.1"/>
    </source>
</evidence>
<dbReference type="Proteomes" id="UP000027616">
    <property type="component" value="Chromosome I"/>
</dbReference>